<dbReference type="SUPFAM" id="SSF55874">
    <property type="entry name" value="ATPase domain of HSP90 chaperone/DNA topoisomerase II/histidine kinase"/>
    <property type="match status" value="1"/>
</dbReference>
<evidence type="ECO:0000259" key="12">
    <source>
        <dbReference type="PROSITE" id="PS50113"/>
    </source>
</evidence>
<dbReference type="CDD" id="cd00130">
    <property type="entry name" value="PAS"/>
    <property type="match status" value="1"/>
</dbReference>
<comment type="caution">
    <text evidence="13">The sequence shown here is derived from an EMBL/GenBank/DDBJ whole genome shotgun (WGS) entry which is preliminary data.</text>
</comment>
<keyword evidence="4" id="KW-0808">Transferase</keyword>
<evidence type="ECO:0000313" key="13">
    <source>
        <dbReference type="EMBL" id="MBM7704746.1"/>
    </source>
</evidence>
<keyword evidence="14" id="KW-1185">Reference proteome</keyword>
<keyword evidence="9" id="KW-0812">Transmembrane</keyword>
<dbReference type="PROSITE" id="PS50112">
    <property type="entry name" value="PAS"/>
    <property type="match status" value="1"/>
</dbReference>
<dbReference type="CDD" id="cd00082">
    <property type="entry name" value="HisKA"/>
    <property type="match status" value="1"/>
</dbReference>
<dbReference type="Proteomes" id="UP000809829">
    <property type="component" value="Unassembled WGS sequence"/>
</dbReference>
<feature type="domain" description="Histidine kinase" evidence="10">
    <location>
        <begin position="319"/>
        <end position="524"/>
    </location>
</feature>
<dbReference type="InterPro" id="IPR036890">
    <property type="entry name" value="HATPase_C_sf"/>
</dbReference>
<feature type="transmembrane region" description="Helical" evidence="9">
    <location>
        <begin position="64"/>
        <end position="81"/>
    </location>
</feature>
<accession>A0ABS2R167</accession>
<dbReference type="PANTHER" id="PTHR43065">
    <property type="entry name" value="SENSOR HISTIDINE KINASE"/>
    <property type="match status" value="1"/>
</dbReference>
<protein>
    <recommendedName>
        <fullName evidence="2">histidine kinase</fullName>
        <ecNumber evidence="2">2.7.13.3</ecNumber>
    </recommendedName>
</protein>
<feature type="transmembrane region" description="Helical" evidence="9">
    <location>
        <begin position="87"/>
        <end position="104"/>
    </location>
</feature>
<dbReference type="SMART" id="SM00091">
    <property type="entry name" value="PAS"/>
    <property type="match status" value="1"/>
</dbReference>
<dbReference type="InterPro" id="IPR004358">
    <property type="entry name" value="Sig_transdc_His_kin-like_C"/>
</dbReference>
<dbReference type="EMBL" id="JAFBFC010000008">
    <property type="protein sequence ID" value="MBM7704746.1"/>
    <property type="molecule type" value="Genomic_DNA"/>
</dbReference>
<evidence type="ECO:0000313" key="14">
    <source>
        <dbReference type="Proteomes" id="UP000809829"/>
    </source>
</evidence>
<dbReference type="SUPFAM" id="SSF47384">
    <property type="entry name" value="Homodimeric domain of signal transducing histidine kinase"/>
    <property type="match status" value="1"/>
</dbReference>
<evidence type="ECO:0000256" key="5">
    <source>
        <dbReference type="ARBA" id="ARBA00022741"/>
    </source>
</evidence>
<dbReference type="InterPro" id="IPR035965">
    <property type="entry name" value="PAS-like_dom_sf"/>
</dbReference>
<keyword evidence="8" id="KW-0902">Two-component regulatory system</keyword>
<dbReference type="InterPro" id="IPR003594">
    <property type="entry name" value="HATPase_dom"/>
</dbReference>
<dbReference type="Pfam" id="PF00512">
    <property type="entry name" value="HisKA"/>
    <property type="match status" value="1"/>
</dbReference>
<dbReference type="SUPFAM" id="SSF55785">
    <property type="entry name" value="PYP-like sensor domain (PAS domain)"/>
    <property type="match status" value="1"/>
</dbReference>
<dbReference type="Gene3D" id="1.10.287.130">
    <property type="match status" value="1"/>
</dbReference>
<feature type="domain" description="PAC" evidence="12">
    <location>
        <begin position="254"/>
        <end position="306"/>
    </location>
</feature>
<keyword evidence="3" id="KW-0597">Phosphoprotein</keyword>
<dbReference type="SMART" id="SM00387">
    <property type="entry name" value="HATPase_c"/>
    <property type="match status" value="1"/>
</dbReference>
<dbReference type="InterPro" id="IPR003661">
    <property type="entry name" value="HisK_dim/P_dom"/>
</dbReference>
<dbReference type="PROSITE" id="PS50109">
    <property type="entry name" value="HIS_KIN"/>
    <property type="match status" value="1"/>
</dbReference>
<dbReference type="InterPro" id="IPR005467">
    <property type="entry name" value="His_kinase_dom"/>
</dbReference>
<dbReference type="InterPro" id="IPR000014">
    <property type="entry name" value="PAS"/>
</dbReference>
<dbReference type="Gene3D" id="3.30.565.10">
    <property type="entry name" value="Histidine kinase-like ATPase, C-terminal domain"/>
    <property type="match status" value="1"/>
</dbReference>
<evidence type="ECO:0000256" key="4">
    <source>
        <dbReference type="ARBA" id="ARBA00022679"/>
    </source>
</evidence>
<organism evidence="13 14">
    <name type="scientific">Priestia iocasae</name>
    <dbReference type="NCBI Taxonomy" id="2291674"/>
    <lineage>
        <taxon>Bacteria</taxon>
        <taxon>Bacillati</taxon>
        <taxon>Bacillota</taxon>
        <taxon>Bacilli</taxon>
        <taxon>Bacillales</taxon>
        <taxon>Bacillaceae</taxon>
        <taxon>Priestia</taxon>
    </lineage>
</organism>
<feature type="transmembrane region" description="Helical" evidence="9">
    <location>
        <begin position="38"/>
        <end position="57"/>
    </location>
</feature>
<proteinExistence type="predicted"/>
<evidence type="ECO:0000256" key="2">
    <source>
        <dbReference type="ARBA" id="ARBA00012438"/>
    </source>
</evidence>
<dbReference type="InterPro" id="IPR000700">
    <property type="entry name" value="PAS-assoc_C"/>
</dbReference>
<evidence type="ECO:0000256" key="9">
    <source>
        <dbReference type="SAM" id="Phobius"/>
    </source>
</evidence>
<dbReference type="InterPro" id="IPR013656">
    <property type="entry name" value="PAS_4"/>
</dbReference>
<keyword evidence="7" id="KW-0067">ATP-binding</keyword>
<dbReference type="PROSITE" id="PS50113">
    <property type="entry name" value="PAC"/>
    <property type="match status" value="1"/>
</dbReference>
<dbReference type="InterPro" id="IPR001610">
    <property type="entry name" value="PAC"/>
</dbReference>
<dbReference type="Pfam" id="PF08448">
    <property type="entry name" value="PAS_4"/>
    <property type="match status" value="1"/>
</dbReference>
<evidence type="ECO:0000256" key="7">
    <source>
        <dbReference type="ARBA" id="ARBA00022840"/>
    </source>
</evidence>
<dbReference type="Pfam" id="PF02518">
    <property type="entry name" value="HATPase_c"/>
    <property type="match status" value="1"/>
</dbReference>
<dbReference type="SMART" id="SM00086">
    <property type="entry name" value="PAC"/>
    <property type="match status" value="1"/>
</dbReference>
<feature type="transmembrane region" description="Helical" evidence="9">
    <location>
        <begin position="12"/>
        <end position="32"/>
    </location>
</feature>
<feature type="domain" description="PAS" evidence="11">
    <location>
        <begin position="182"/>
        <end position="251"/>
    </location>
</feature>
<dbReference type="NCBIfam" id="TIGR00229">
    <property type="entry name" value="sensory_box"/>
    <property type="match status" value="1"/>
</dbReference>
<dbReference type="InterPro" id="IPR036097">
    <property type="entry name" value="HisK_dim/P_sf"/>
</dbReference>
<feature type="transmembrane region" description="Helical" evidence="9">
    <location>
        <begin position="140"/>
        <end position="158"/>
    </location>
</feature>
<evidence type="ECO:0000259" key="11">
    <source>
        <dbReference type="PROSITE" id="PS50112"/>
    </source>
</evidence>
<dbReference type="RefSeq" id="WP_205188745.1">
    <property type="nucleotide sequence ID" value="NZ_JAFBFC010000008.1"/>
</dbReference>
<comment type="catalytic activity">
    <reaction evidence="1">
        <text>ATP + protein L-histidine = ADP + protein N-phospho-L-histidine.</text>
        <dbReference type="EC" id="2.7.13.3"/>
    </reaction>
</comment>
<feature type="transmembrane region" description="Helical" evidence="9">
    <location>
        <begin position="109"/>
        <end position="125"/>
    </location>
</feature>
<dbReference type="PRINTS" id="PR00344">
    <property type="entry name" value="BCTRLSENSOR"/>
</dbReference>
<evidence type="ECO:0000256" key="3">
    <source>
        <dbReference type="ARBA" id="ARBA00022553"/>
    </source>
</evidence>
<evidence type="ECO:0000256" key="8">
    <source>
        <dbReference type="ARBA" id="ARBA00023012"/>
    </source>
</evidence>
<keyword evidence="9" id="KW-0472">Membrane</keyword>
<reference evidence="13 14" key="1">
    <citation type="submission" date="2021-01" db="EMBL/GenBank/DDBJ databases">
        <title>Genomic Encyclopedia of Type Strains, Phase IV (KMG-IV): sequencing the most valuable type-strain genomes for metagenomic binning, comparative biology and taxonomic classification.</title>
        <authorList>
            <person name="Goeker M."/>
        </authorList>
    </citation>
    <scope>NUCLEOTIDE SEQUENCE [LARGE SCALE GENOMIC DNA]</scope>
    <source>
        <strain evidence="13 14">DSM 104297</strain>
    </source>
</reference>
<gene>
    <name evidence="13" type="ORF">JOC83_003605</name>
</gene>
<evidence type="ECO:0000256" key="1">
    <source>
        <dbReference type="ARBA" id="ARBA00000085"/>
    </source>
</evidence>
<dbReference type="EC" id="2.7.13.3" evidence="2"/>
<evidence type="ECO:0000256" key="6">
    <source>
        <dbReference type="ARBA" id="ARBA00022777"/>
    </source>
</evidence>
<dbReference type="SMART" id="SM00388">
    <property type="entry name" value="HisKA"/>
    <property type="match status" value="1"/>
</dbReference>
<keyword evidence="5" id="KW-0547">Nucleotide-binding</keyword>
<keyword evidence="9" id="KW-1133">Transmembrane helix</keyword>
<sequence length="532" mass="60702">MSKDQLIKQRNYLLFLSFVTLYIIDVIFCAIVDDITEITMLPLGLGLLIFSGLFIRLELASPRVIMILLIVSYYIVVWSLLIQFPYLVNYMFLLFGIVVCALYHDYLSLSVSSTLSFILLFYFYWQDGDQIFSEVYKSDFIFFPLFALFTTIFLFVYARYTNRLWEDVYQNERTVKMELHSTQEYLQSFFTHSNDAITVVDLQGNVITVNEAFERTYGWKKHEVIGKPFPVILEESRELETKIRELILKGESVIGYETQDRCKDGSIINVEITVSPLYNEAKEVVAISEIARDITERKQLNNRLLDADKLSIAGEMAAGVAHEIRNPLTSIRGFIQLIEEEQNANSTYTAIMKSEITRIDGILNEFLMLAKPHTHQFSSCSINQILSDIILLFETECHLRSVTIDYECNEDAYIQCDSNQLKQVFINLFKNAIESMSDGGRLAIQTKLSSEKDTVTITITDTGSGVPKEILAHIHKPFFTTKTHGTGLGLMVSNKIIAAHEGNLDIQSQQGKGTTISIMFPTVKKAEELIHL</sequence>
<dbReference type="PANTHER" id="PTHR43065:SF10">
    <property type="entry name" value="PEROXIDE STRESS-ACTIVATED HISTIDINE KINASE MAK3"/>
    <property type="match status" value="1"/>
</dbReference>
<name>A0ABS2R167_9BACI</name>
<dbReference type="Gene3D" id="3.30.450.20">
    <property type="entry name" value="PAS domain"/>
    <property type="match status" value="1"/>
</dbReference>
<keyword evidence="6" id="KW-0418">Kinase</keyword>
<evidence type="ECO:0000259" key="10">
    <source>
        <dbReference type="PROSITE" id="PS50109"/>
    </source>
</evidence>